<keyword evidence="1" id="KW-0175">Coiled coil</keyword>
<gene>
    <name evidence="2" type="ORF">Q5Y72_07320</name>
</gene>
<name>A0ABT9JAT9_9RHOB</name>
<sequence length="128" mass="13277">MPSFESHGVRGGVWTGWLDAPARPGRVCLVARGEPVAGAVLTDGAGGGWTLRVDLPAALISEGVTSLTLIADDAADPDAPVGPDAQRLARLTLAAGRVLDEDLAAEVAQIRAELDLLKREFRRLATAG</sequence>
<keyword evidence="3" id="KW-1185">Reference proteome</keyword>
<reference evidence="2 3" key="1">
    <citation type="submission" date="2023-08" db="EMBL/GenBank/DDBJ databases">
        <authorList>
            <person name="Park J.-S."/>
        </authorList>
    </citation>
    <scope>NUCLEOTIDE SEQUENCE [LARGE SCALE GENOMIC DNA]</scope>
    <source>
        <strain evidence="2 3">2205BS29-5</strain>
    </source>
</reference>
<organism evidence="2 3">
    <name type="scientific">Paracoccus spongiarum</name>
    <dbReference type="NCBI Taxonomy" id="3064387"/>
    <lineage>
        <taxon>Bacteria</taxon>
        <taxon>Pseudomonadati</taxon>
        <taxon>Pseudomonadota</taxon>
        <taxon>Alphaproteobacteria</taxon>
        <taxon>Rhodobacterales</taxon>
        <taxon>Paracoccaceae</taxon>
        <taxon>Paracoccus</taxon>
    </lineage>
</organism>
<feature type="coiled-coil region" evidence="1">
    <location>
        <begin position="100"/>
        <end position="127"/>
    </location>
</feature>
<accession>A0ABT9JAT9</accession>
<evidence type="ECO:0000313" key="2">
    <source>
        <dbReference type="EMBL" id="MDP5306899.1"/>
    </source>
</evidence>
<proteinExistence type="predicted"/>
<dbReference type="Proteomes" id="UP001224997">
    <property type="component" value="Unassembled WGS sequence"/>
</dbReference>
<comment type="caution">
    <text evidence="2">The sequence shown here is derived from an EMBL/GenBank/DDBJ whole genome shotgun (WGS) entry which is preliminary data.</text>
</comment>
<evidence type="ECO:0000256" key="1">
    <source>
        <dbReference type="SAM" id="Coils"/>
    </source>
</evidence>
<evidence type="ECO:0000313" key="3">
    <source>
        <dbReference type="Proteomes" id="UP001224997"/>
    </source>
</evidence>
<protein>
    <submittedName>
        <fullName evidence="2">Uncharacterized protein</fullName>
    </submittedName>
</protein>
<dbReference type="EMBL" id="JAVAMQ010000005">
    <property type="protein sequence ID" value="MDP5306899.1"/>
    <property type="molecule type" value="Genomic_DNA"/>
</dbReference>
<dbReference type="RefSeq" id="WP_305962748.1">
    <property type="nucleotide sequence ID" value="NZ_JAVAMQ010000005.1"/>
</dbReference>